<protein>
    <submittedName>
        <fullName evidence="5">Spore coat protein</fullName>
    </submittedName>
</protein>
<dbReference type="Proteomes" id="UP000070163">
    <property type="component" value="Unassembled WGS sequence"/>
</dbReference>
<keyword evidence="5" id="KW-0167">Capsid protein</keyword>
<comment type="cofactor">
    <cofactor evidence="1">
        <name>NAD(+)</name>
        <dbReference type="ChEBI" id="CHEBI:57540"/>
    </cofactor>
</comment>
<keyword evidence="3" id="KW-0456">Lyase</keyword>
<gene>
    <name evidence="5" type="ORF">AKJ57_00425</name>
</gene>
<name>A0A133UBU4_9EURY</name>
<dbReference type="AlphaFoldDB" id="A0A133UBU4"/>
<evidence type="ECO:0000256" key="2">
    <source>
        <dbReference type="ARBA" id="ARBA00023027"/>
    </source>
</evidence>
<dbReference type="Pfam" id="PF16363">
    <property type="entry name" value="GDP_Man_Dehyd"/>
    <property type="match status" value="1"/>
</dbReference>
<dbReference type="InterPro" id="IPR016040">
    <property type="entry name" value="NAD(P)-bd_dom"/>
</dbReference>
<dbReference type="PATRIC" id="fig|1698259.3.peg.588"/>
<proteinExistence type="predicted"/>
<dbReference type="InterPro" id="IPR036291">
    <property type="entry name" value="NAD(P)-bd_dom_sf"/>
</dbReference>
<evidence type="ECO:0000313" key="6">
    <source>
        <dbReference type="Proteomes" id="UP000070163"/>
    </source>
</evidence>
<dbReference type="GO" id="GO:0009225">
    <property type="term" value="P:nucleotide-sugar metabolic process"/>
    <property type="evidence" value="ECO:0007669"/>
    <property type="project" value="InterPro"/>
</dbReference>
<evidence type="ECO:0000256" key="3">
    <source>
        <dbReference type="ARBA" id="ARBA00023239"/>
    </source>
</evidence>
<keyword evidence="6" id="KW-1185">Reference proteome</keyword>
<dbReference type="Gene3D" id="3.40.50.720">
    <property type="entry name" value="NAD(P)-binding Rossmann-like Domain"/>
    <property type="match status" value="1"/>
</dbReference>
<evidence type="ECO:0000259" key="4">
    <source>
        <dbReference type="Pfam" id="PF16363"/>
    </source>
</evidence>
<dbReference type="GO" id="GO:0008460">
    <property type="term" value="F:dTDP-glucose 4,6-dehydratase activity"/>
    <property type="evidence" value="ECO:0007669"/>
    <property type="project" value="InterPro"/>
</dbReference>
<organism evidence="5 6">
    <name type="scientific">candidate division MSBL1 archaeon SCGC-AAA259A05</name>
    <dbReference type="NCBI Taxonomy" id="1698259"/>
    <lineage>
        <taxon>Archaea</taxon>
        <taxon>Methanobacteriati</taxon>
        <taxon>Methanobacteriota</taxon>
        <taxon>candidate division MSBL1</taxon>
    </lineage>
</organism>
<dbReference type="SUPFAM" id="SSF51735">
    <property type="entry name" value="NAD(P)-binding Rossmann-fold domains"/>
    <property type="match status" value="1"/>
</dbReference>
<dbReference type="PANTHER" id="PTHR43000">
    <property type="entry name" value="DTDP-D-GLUCOSE 4,6-DEHYDRATASE-RELATED"/>
    <property type="match status" value="1"/>
</dbReference>
<evidence type="ECO:0000256" key="1">
    <source>
        <dbReference type="ARBA" id="ARBA00001911"/>
    </source>
</evidence>
<dbReference type="NCBIfam" id="TIGR01181">
    <property type="entry name" value="dTDP_gluc_dehyt"/>
    <property type="match status" value="1"/>
</dbReference>
<keyword evidence="2" id="KW-0520">NAD</keyword>
<dbReference type="EMBL" id="LHXJ01000003">
    <property type="protein sequence ID" value="KXA91662.1"/>
    <property type="molecule type" value="Genomic_DNA"/>
</dbReference>
<reference evidence="5 6" key="1">
    <citation type="journal article" date="2016" name="Sci. Rep.">
        <title>Metabolic traits of an uncultured archaeal lineage -MSBL1- from brine pools of the Red Sea.</title>
        <authorList>
            <person name="Mwirichia R."/>
            <person name="Alam I."/>
            <person name="Rashid M."/>
            <person name="Vinu M."/>
            <person name="Ba-Alawi W."/>
            <person name="Anthony Kamau A."/>
            <person name="Kamanda Ngugi D."/>
            <person name="Goker M."/>
            <person name="Klenk H.P."/>
            <person name="Bajic V."/>
            <person name="Stingl U."/>
        </authorList>
    </citation>
    <scope>NUCLEOTIDE SEQUENCE [LARGE SCALE GENOMIC DNA]</scope>
    <source>
        <strain evidence="5">SCGC-AAA259A05</strain>
    </source>
</reference>
<sequence>MGFIGSNFVRNQMQKYESLEIINLDNLSMGSNLENLSDFEKEDRYTFEKGSIANQDLLAKLVPEIDLVVNFAAETHVDRSISNPNPFFKSNAEGVYSILEVLRESSNNPRLVHISTDEVYGEIEKGSFDEDSLLDPSNPYSATKASADMLILSYCNTYGIDASITRCTNNFGPYQFPEKLIPKTIIRSLNNLKIPVYGTGENIRDWIFVKDHCDAIDLVARKGESGEIYNISSGYEVENIELVKKILNVVGKPTDLIEFVEDRPGHDLRYSLDSTKIREDLDWKPEKSLDQALKKTVDWYMENEDWWNSIADEKILSPRPWEEKW</sequence>
<dbReference type="Gene3D" id="3.90.25.10">
    <property type="entry name" value="UDP-galactose 4-epimerase, domain 1"/>
    <property type="match status" value="1"/>
</dbReference>
<dbReference type="CDD" id="cd05246">
    <property type="entry name" value="dTDP_GD_SDR_e"/>
    <property type="match status" value="1"/>
</dbReference>
<evidence type="ECO:0000313" key="5">
    <source>
        <dbReference type="EMBL" id="KXA91662.1"/>
    </source>
</evidence>
<feature type="domain" description="NAD(P)-binding" evidence="4">
    <location>
        <begin position="2"/>
        <end position="296"/>
    </location>
</feature>
<keyword evidence="5" id="KW-0946">Virion</keyword>
<comment type="caution">
    <text evidence="5">The sequence shown here is derived from an EMBL/GenBank/DDBJ whole genome shotgun (WGS) entry which is preliminary data.</text>
</comment>
<dbReference type="InterPro" id="IPR005888">
    <property type="entry name" value="dTDP_Gluc_deHydtase"/>
</dbReference>
<accession>A0A133UBU4</accession>